<evidence type="ECO:0000313" key="1">
    <source>
        <dbReference type="EMBL" id="CAG9130983.1"/>
    </source>
</evidence>
<dbReference type="AlphaFoldDB" id="A0A8S4FRM0"/>
<comment type="caution">
    <text evidence="1">The sequence shown here is derived from an EMBL/GenBank/DDBJ whole genome shotgun (WGS) entry which is preliminary data.</text>
</comment>
<evidence type="ECO:0000313" key="2">
    <source>
        <dbReference type="Proteomes" id="UP000653454"/>
    </source>
</evidence>
<protein>
    <submittedName>
        <fullName evidence="1">(diamondback moth) hypothetical protein</fullName>
    </submittedName>
</protein>
<dbReference type="EMBL" id="CAJHNJ030000043">
    <property type="protein sequence ID" value="CAG9130983.1"/>
    <property type="molecule type" value="Genomic_DNA"/>
</dbReference>
<sequence length="35" mass="4098">MSCEPKQALNRQKGSVWNRRFYVPFCSMQLGHIKG</sequence>
<name>A0A8S4FRM0_PLUXY</name>
<organism evidence="1 2">
    <name type="scientific">Plutella xylostella</name>
    <name type="common">Diamondback moth</name>
    <name type="synonym">Plutella maculipennis</name>
    <dbReference type="NCBI Taxonomy" id="51655"/>
    <lineage>
        <taxon>Eukaryota</taxon>
        <taxon>Metazoa</taxon>
        <taxon>Ecdysozoa</taxon>
        <taxon>Arthropoda</taxon>
        <taxon>Hexapoda</taxon>
        <taxon>Insecta</taxon>
        <taxon>Pterygota</taxon>
        <taxon>Neoptera</taxon>
        <taxon>Endopterygota</taxon>
        <taxon>Lepidoptera</taxon>
        <taxon>Glossata</taxon>
        <taxon>Ditrysia</taxon>
        <taxon>Yponomeutoidea</taxon>
        <taxon>Plutellidae</taxon>
        <taxon>Plutella</taxon>
    </lineage>
</organism>
<gene>
    <name evidence="1" type="ORF">PLXY2_LOCUS10163</name>
</gene>
<keyword evidence="2" id="KW-1185">Reference proteome</keyword>
<reference evidence="1" key="1">
    <citation type="submission" date="2020-11" db="EMBL/GenBank/DDBJ databases">
        <authorList>
            <person name="Whiteford S."/>
        </authorList>
    </citation>
    <scope>NUCLEOTIDE SEQUENCE</scope>
</reference>
<dbReference type="Proteomes" id="UP000653454">
    <property type="component" value="Unassembled WGS sequence"/>
</dbReference>
<proteinExistence type="predicted"/>
<accession>A0A8S4FRM0</accession>